<feature type="domain" description="VWFA" evidence="2">
    <location>
        <begin position="307"/>
        <end position="439"/>
    </location>
</feature>
<feature type="transmembrane region" description="Helical" evidence="1">
    <location>
        <begin position="1054"/>
        <end position="1073"/>
    </location>
</feature>
<gene>
    <name evidence="3" type="ORF">ALAG00032_LOCUS8374</name>
</gene>
<proteinExistence type="predicted"/>
<dbReference type="EMBL" id="HBIJ01012300">
    <property type="protein sequence ID" value="CAE0367617.1"/>
    <property type="molecule type" value="Transcribed_RNA"/>
</dbReference>
<keyword evidence="1" id="KW-0812">Transmembrane</keyword>
<name>A0A7S3JWN9_9STRA</name>
<evidence type="ECO:0000313" key="3">
    <source>
        <dbReference type="EMBL" id="CAE0367617.1"/>
    </source>
</evidence>
<organism evidence="3">
    <name type="scientific">Aureoumbra lagunensis</name>
    <dbReference type="NCBI Taxonomy" id="44058"/>
    <lineage>
        <taxon>Eukaryota</taxon>
        <taxon>Sar</taxon>
        <taxon>Stramenopiles</taxon>
        <taxon>Ochrophyta</taxon>
        <taxon>Pelagophyceae</taxon>
        <taxon>Pelagomonadales</taxon>
        <taxon>Aureoumbra</taxon>
    </lineage>
</organism>
<dbReference type="InterPro" id="IPR036465">
    <property type="entry name" value="vWFA_dom_sf"/>
</dbReference>
<evidence type="ECO:0000256" key="1">
    <source>
        <dbReference type="SAM" id="Phobius"/>
    </source>
</evidence>
<dbReference type="InterPro" id="IPR002035">
    <property type="entry name" value="VWF_A"/>
</dbReference>
<reference evidence="3" key="1">
    <citation type="submission" date="2021-01" db="EMBL/GenBank/DDBJ databases">
        <authorList>
            <person name="Corre E."/>
            <person name="Pelletier E."/>
            <person name="Niang G."/>
            <person name="Scheremetjew M."/>
            <person name="Finn R."/>
            <person name="Kale V."/>
            <person name="Holt S."/>
            <person name="Cochrane G."/>
            <person name="Meng A."/>
            <person name="Brown T."/>
            <person name="Cohen L."/>
        </authorList>
    </citation>
    <scope>NUCLEOTIDE SEQUENCE</scope>
    <source>
        <strain evidence="3">CCMP1510</strain>
    </source>
</reference>
<keyword evidence="1" id="KW-0472">Membrane</keyword>
<dbReference type="PROSITE" id="PS50234">
    <property type="entry name" value="VWFA"/>
    <property type="match status" value="1"/>
</dbReference>
<keyword evidence="1" id="KW-1133">Transmembrane helix</keyword>
<dbReference type="AlphaFoldDB" id="A0A7S3JWN9"/>
<dbReference type="SUPFAM" id="SSF53300">
    <property type="entry name" value="vWA-like"/>
    <property type="match status" value="1"/>
</dbReference>
<protein>
    <recommendedName>
        <fullName evidence="2">VWFA domain-containing protein</fullName>
    </recommendedName>
</protein>
<accession>A0A7S3JWN9</accession>
<sequence>MTEIQIVLMLKDKSILDRLSRCIGAIGTRCHIHGVVLAMGTVVSLQQAEDCLDQALRQWARNVSTNLKLSQPVLNVLPWPALLGEQLTLAIDVPGLKDLATTIVKVLGSSFGSSFHTLSALKIGFFHGARKVIYAKKSFEIARQYEIQDVIVSSNKLHILDSNNNIIGDAFFGGKRIREKNFNLIPPPVLLTRTTSTGKHVKPQRLMRTRSECIDKKTMTQVRGTARAVRLAANRWTIGVQLPCYSAEVESRIAFHFALDNSGSMGRHSESCKNSFAGLLDIATEDCSLTIFDSVATTLSASLRRPDAMRSLRLPMQGRTNISAGVASAVDCIIRLGKLDVHHDVHHVLVLLSDGQHNVGSQPRYAFQEAKTKLAESLDLEKLKLSVLVIGISSSSDTSVGMCLRSTFETVTLSNCQPIYYVESVNDAQRALAQLTTDLRHAAFSGRLLSIRCLCTQGQEGGWLEDAGRPVKPVIDEFVAGEDELTLLFAGNQYPAALEIRSSLVTSYIAVELEKQFNIELVSSAINKVVNRYSIERIAGTSQIASSAATELQLLADEFEQAATEEGRRVRAENEASASLKKRAKQHRLAAFRAAATTLTTARELKNKLREIAALSSASSRDQAHFLTGASTKYGGKALARAATKKKNKDQDLLSSQLRQRLRVALLEDIRARIAKNERLAKAVSQKSTDLDTLLFADDGAWFTDTARDTGDNGLTAAVSYVSLQCNVELLAEWVSTCTRPVTEYEYLVAFGFIGVPIQLDRRAATLMNPFEMKISRVADGSFVDSASLAGALRGASPILPPEGGREVQDLLLLVDPALPRSSALALASPLMDKWISMTLCRDLDMYQGVSQRIALASHSLLCVLGGDSDDEALQLDVEADFKRAFGGRTVYQCARCGFGPVDHHSCSDLFSHHGEQSGNAVASNACPKCSWFSDCIHDWDLWDGQIPSEVLKEGRLRREKKSSSLSTSQALLALRIGYSMRQIWRLHATKIVVGSRLKEKIVHVMPWVLLLMTQAFLKFYRWKRPNQLRPMFVASAMLHFLSQVKRQMKQFSGLKVLSSPTSVLFLLVAIYSKLSMAVLGKILKLILKMIMLTIMYTL</sequence>
<dbReference type="Gene3D" id="3.40.50.410">
    <property type="entry name" value="von Willebrand factor, type A domain"/>
    <property type="match status" value="1"/>
</dbReference>
<evidence type="ECO:0000259" key="2">
    <source>
        <dbReference type="PROSITE" id="PS50234"/>
    </source>
</evidence>